<sequence>MAGNLEPQTSARCTIWTSLGPLKVEIWAKQCPQTALKFLKNCVNDRYNGASFHRKVYDAAVQTSEIDSEPWGILENDPGIKMNRRGLLAIDIESKGDFFITLRETPELDGQVTVLGQLVDNTFYTLLEISQKELDSESNDDRYLYPAVVERIEVEEQFFEQDLKSSPTKKKSRENPVSSHRPPPKRARVRLDYDHDEDVDDEVSQAVNFKMTSAHDLLAPKGLMRSAKQQQQDVKKDVEEPVAKLEDDSAKKHHKNKFIGQNVEPPNANDDDQDTGKVSAPVSDSETREWETMRLLAQFKQKLAKSNVLNSHELNFDEDDHGKKS</sequence>
<comment type="similarity">
    <text evidence="4">Belongs to the cyclophilin-type PPIase family. CWC27 subfamily.</text>
</comment>
<dbReference type="GO" id="GO:0071013">
    <property type="term" value="C:catalytic step 2 spliceosome"/>
    <property type="evidence" value="ECO:0007669"/>
    <property type="project" value="TreeGrafter"/>
</dbReference>
<name>A0A0C7MPV8_9SACH</name>
<evidence type="ECO:0000256" key="3">
    <source>
        <dbReference type="ARBA" id="ARBA00023242"/>
    </source>
</evidence>
<feature type="domain" description="PPIase cyclophilin-type" evidence="6">
    <location>
        <begin position="17"/>
        <end position="154"/>
    </location>
</feature>
<evidence type="ECO:0000256" key="2">
    <source>
        <dbReference type="ARBA" id="ARBA00004123"/>
    </source>
</evidence>
<organism evidence="7 8">
    <name type="scientific">Lachancea lanzarotensis</name>
    <dbReference type="NCBI Taxonomy" id="1245769"/>
    <lineage>
        <taxon>Eukaryota</taxon>
        <taxon>Fungi</taxon>
        <taxon>Dikarya</taxon>
        <taxon>Ascomycota</taxon>
        <taxon>Saccharomycotina</taxon>
        <taxon>Saccharomycetes</taxon>
        <taxon>Saccharomycetales</taxon>
        <taxon>Saccharomycetaceae</taxon>
        <taxon>Lachancea</taxon>
    </lineage>
</organism>
<accession>A0A0C7MPV8</accession>
<proteinExistence type="inferred from homology"/>
<dbReference type="PANTHER" id="PTHR45625:SF6">
    <property type="entry name" value="SPLICEOSOME-ASSOCIATED PROTEIN CWC27 HOMOLOG"/>
    <property type="match status" value="1"/>
</dbReference>
<evidence type="ECO:0000259" key="6">
    <source>
        <dbReference type="PROSITE" id="PS50072"/>
    </source>
</evidence>
<keyword evidence="8" id="KW-1185">Reference proteome</keyword>
<dbReference type="GO" id="GO:0003755">
    <property type="term" value="F:peptidyl-prolyl cis-trans isomerase activity"/>
    <property type="evidence" value="ECO:0007669"/>
    <property type="project" value="UniProtKB-EC"/>
</dbReference>
<comment type="subcellular location">
    <subcellularLocation>
        <location evidence="2">Nucleus</location>
    </subcellularLocation>
</comment>
<dbReference type="OrthoDB" id="442970at2759"/>
<evidence type="ECO:0000313" key="7">
    <source>
        <dbReference type="EMBL" id="CEP61924.1"/>
    </source>
</evidence>
<dbReference type="RefSeq" id="XP_022628156.1">
    <property type="nucleotide sequence ID" value="XM_022772718.1"/>
</dbReference>
<feature type="region of interest" description="Disordered" evidence="5">
    <location>
        <begin position="160"/>
        <end position="190"/>
    </location>
</feature>
<dbReference type="AlphaFoldDB" id="A0A0C7MPV8"/>
<evidence type="ECO:0000256" key="4">
    <source>
        <dbReference type="ARBA" id="ARBA00038509"/>
    </source>
</evidence>
<dbReference type="SUPFAM" id="SSF50891">
    <property type="entry name" value="Cyclophilin-like"/>
    <property type="match status" value="1"/>
</dbReference>
<dbReference type="Pfam" id="PF00160">
    <property type="entry name" value="Pro_isomerase"/>
    <property type="match status" value="1"/>
</dbReference>
<dbReference type="STRING" id="1245769.A0A0C7MPV8"/>
<dbReference type="GeneID" id="34685367"/>
<dbReference type="InterPro" id="IPR044666">
    <property type="entry name" value="Cyclophilin_A-like"/>
</dbReference>
<reference evidence="7 8" key="1">
    <citation type="submission" date="2014-12" db="EMBL/GenBank/DDBJ databases">
        <authorList>
            <person name="Neuveglise Cecile"/>
        </authorList>
    </citation>
    <scope>NUCLEOTIDE SEQUENCE [LARGE SCALE GENOMIC DNA]</scope>
    <source>
        <strain evidence="7 8">CBS 12615</strain>
    </source>
</reference>
<dbReference type="EMBL" id="LN736363">
    <property type="protein sequence ID" value="CEP61924.1"/>
    <property type="molecule type" value="Genomic_DNA"/>
</dbReference>
<feature type="region of interest" description="Disordered" evidence="5">
    <location>
        <begin position="220"/>
        <end position="289"/>
    </location>
</feature>
<evidence type="ECO:0000256" key="1">
    <source>
        <dbReference type="ARBA" id="ARBA00000971"/>
    </source>
</evidence>
<dbReference type="Gene3D" id="2.40.100.10">
    <property type="entry name" value="Cyclophilin-like"/>
    <property type="match status" value="1"/>
</dbReference>
<gene>
    <name evidence="7" type="ORF">LALA0_S04e03752g</name>
</gene>
<dbReference type="PROSITE" id="PS50072">
    <property type="entry name" value="CSA_PPIASE_2"/>
    <property type="match status" value="1"/>
</dbReference>
<dbReference type="Proteomes" id="UP000054304">
    <property type="component" value="Unassembled WGS sequence"/>
</dbReference>
<comment type="catalytic activity">
    <reaction evidence="1">
        <text>[protein]-peptidylproline (omega=180) = [protein]-peptidylproline (omega=0)</text>
        <dbReference type="Rhea" id="RHEA:16237"/>
        <dbReference type="Rhea" id="RHEA-COMP:10747"/>
        <dbReference type="Rhea" id="RHEA-COMP:10748"/>
        <dbReference type="ChEBI" id="CHEBI:83833"/>
        <dbReference type="ChEBI" id="CHEBI:83834"/>
        <dbReference type="EC" id="5.2.1.8"/>
    </reaction>
</comment>
<dbReference type="HOGENOM" id="CLU_012062_14_0_1"/>
<dbReference type="PANTHER" id="PTHR45625">
    <property type="entry name" value="PEPTIDYL-PROLYL CIS-TRANS ISOMERASE-RELATED"/>
    <property type="match status" value="1"/>
</dbReference>
<keyword evidence="3" id="KW-0539">Nucleus</keyword>
<evidence type="ECO:0000256" key="5">
    <source>
        <dbReference type="SAM" id="MobiDB-lite"/>
    </source>
</evidence>
<dbReference type="InterPro" id="IPR002130">
    <property type="entry name" value="Cyclophilin-type_PPIase_dom"/>
</dbReference>
<protein>
    <submittedName>
        <fullName evidence="7">LALA0S04e03752g1_1</fullName>
    </submittedName>
</protein>
<feature type="compositionally biased region" description="Basic and acidic residues" evidence="5">
    <location>
        <begin position="233"/>
        <end position="250"/>
    </location>
</feature>
<dbReference type="InterPro" id="IPR029000">
    <property type="entry name" value="Cyclophilin-like_dom_sf"/>
</dbReference>
<evidence type="ECO:0000313" key="8">
    <source>
        <dbReference type="Proteomes" id="UP000054304"/>
    </source>
</evidence>